<evidence type="ECO:0000313" key="3">
    <source>
        <dbReference type="Proteomes" id="UP000314294"/>
    </source>
</evidence>
<reference evidence="2 3" key="1">
    <citation type="submission" date="2019-03" db="EMBL/GenBank/DDBJ databases">
        <title>First draft genome of Liparis tanakae, snailfish: a comprehensive survey of snailfish specific genes.</title>
        <authorList>
            <person name="Kim W."/>
            <person name="Song I."/>
            <person name="Jeong J.-H."/>
            <person name="Kim D."/>
            <person name="Kim S."/>
            <person name="Ryu S."/>
            <person name="Song J.Y."/>
            <person name="Lee S.K."/>
        </authorList>
    </citation>
    <scope>NUCLEOTIDE SEQUENCE [LARGE SCALE GENOMIC DNA]</scope>
    <source>
        <tissue evidence="2">Muscle</tissue>
    </source>
</reference>
<feature type="compositionally biased region" description="Basic and acidic residues" evidence="1">
    <location>
        <begin position="174"/>
        <end position="184"/>
    </location>
</feature>
<name>A0A4Z2IWB1_9TELE</name>
<organism evidence="2 3">
    <name type="scientific">Liparis tanakae</name>
    <name type="common">Tanaka's snailfish</name>
    <dbReference type="NCBI Taxonomy" id="230148"/>
    <lineage>
        <taxon>Eukaryota</taxon>
        <taxon>Metazoa</taxon>
        <taxon>Chordata</taxon>
        <taxon>Craniata</taxon>
        <taxon>Vertebrata</taxon>
        <taxon>Euteleostomi</taxon>
        <taxon>Actinopterygii</taxon>
        <taxon>Neopterygii</taxon>
        <taxon>Teleostei</taxon>
        <taxon>Neoteleostei</taxon>
        <taxon>Acanthomorphata</taxon>
        <taxon>Eupercaria</taxon>
        <taxon>Perciformes</taxon>
        <taxon>Cottioidei</taxon>
        <taxon>Cottales</taxon>
        <taxon>Liparidae</taxon>
        <taxon>Liparis</taxon>
    </lineage>
</organism>
<dbReference type="AlphaFoldDB" id="A0A4Z2IWB1"/>
<dbReference type="Proteomes" id="UP000314294">
    <property type="component" value="Unassembled WGS sequence"/>
</dbReference>
<proteinExistence type="predicted"/>
<feature type="compositionally biased region" description="Low complexity" evidence="1">
    <location>
        <begin position="158"/>
        <end position="171"/>
    </location>
</feature>
<evidence type="ECO:0000256" key="1">
    <source>
        <dbReference type="SAM" id="MobiDB-lite"/>
    </source>
</evidence>
<gene>
    <name evidence="2" type="ORF">EYF80_008305</name>
</gene>
<accession>A0A4Z2IWB1</accession>
<feature type="compositionally biased region" description="Gly residues" evidence="1">
    <location>
        <begin position="185"/>
        <end position="215"/>
    </location>
</feature>
<evidence type="ECO:0000313" key="2">
    <source>
        <dbReference type="EMBL" id="TNN81533.1"/>
    </source>
</evidence>
<dbReference type="EMBL" id="SRLO01000046">
    <property type="protein sequence ID" value="TNN81533.1"/>
    <property type="molecule type" value="Genomic_DNA"/>
</dbReference>
<feature type="compositionally biased region" description="Gly residues" evidence="1">
    <location>
        <begin position="253"/>
        <end position="272"/>
    </location>
</feature>
<dbReference type="OrthoDB" id="10672099at2759"/>
<keyword evidence="3" id="KW-1185">Reference proteome</keyword>
<comment type="caution">
    <text evidence="2">The sequence shown here is derived from an EMBL/GenBank/DDBJ whole genome shotgun (WGS) entry which is preliminary data.</text>
</comment>
<protein>
    <submittedName>
        <fullName evidence="2">Uncharacterized protein</fullName>
    </submittedName>
</protein>
<sequence length="307" mass="29858">MLRSLPKVGVDAVLCKVMEDVEEELSARAKGAKALVARTVEEEEAAGPDCLETEAWRDGLGTRGLRHIAESVYGPGEDIIDLYVVGGRGGGVPLKLGVSSLGEPTKSGISSLRYAPSGVLFPPTAPRTRGDVTPTRGDLRSAGRGGTGLMGAGDEQYSANCSTSSSVPSSSKPRGGEVEGEKSGGRGGAGSSGGGGPSTMQGGDSGGVKGGGDLGESGERGESGESGGGEGGGSFGGGPGERQGVEGVDEGVSGAGESGGGGGAGSSGGGGLSLVKVTHLGDTVSSLVRLPSEGPNTSSRSGVGEPR</sequence>
<feature type="region of interest" description="Disordered" evidence="1">
    <location>
        <begin position="120"/>
        <end position="307"/>
    </location>
</feature>
<feature type="compositionally biased region" description="Gly residues" evidence="1">
    <location>
        <begin position="224"/>
        <end position="241"/>
    </location>
</feature>